<evidence type="ECO:0000313" key="4">
    <source>
        <dbReference type="EMBL" id="MEP0819388.1"/>
    </source>
</evidence>
<dbReference type="PROSITE" id="PS50110">
    <property type="entry name" value="RESPONSE_REGULATORY"/>
    <property type="match status" value="1"/>
</dbReference>
<organism evidence="4 5">
    <name type="scientific">Trichocoleus desertorum GB2-A4</name>
    <dbReference type="NCBI Taxonomy" id="2933944"/>
    <lineage>
        <taxon>Bacteria</taxon>
        <taxon>Bacillati</taxon>
        <taxon>Cyanobacteriota</taxon>
        <taxon>Cyanophyceae</taxon>
        <taxon>Leptolyngbyales</taxon>
        <taxon>Trichocoleusaceae</taxon>
        <taxon>Trichocoleus</taxon>
    </lineage>
</organism>
<evidence type="ECO:0000256" key="1">
    <source>
        <dbReference type="ARBA" id="ARBA00022553"/>
    </source>
</evidence>
<reference evidence="4 5" key="1">
    <citation type="submission" date="2022-04" db="EMBL/GenBank/DDBJ databases">
        <title>Positive selection, recombination, and allopatry shape intraspecific diversity of widespread and dominant cyanobacteria.</title>
        <authorList>
            <person name="Wei J."/>
            <person name="Shu W."/>
            <person name="Hu C."/>
        </authorList>
    </citation>
    <scope>NUCLEOTIDE SEQUENCE [LARGE SCALE GENOMIC DNA]</scope>
    <source>
        <strain evidence="4 5">GB2-A4</strain>
    </source>
</reference>
<feature type="modified residue" description="4-aspartylphosphate" evidence="2">
    <location>
        <position position="61"/>
    </location>
</feature>
<dbReference type="InterPro" id="IPR050595">
    <property type="entry name" value="Bact_response_regulator"/>
</dbReference>
<dbReference type="Gene3D" id="3.40.50.2300">
    <property type="match status" value="1"/>
</dbReference>
<dbReference type="SUPFAM" id="SSF52172">
    <property type="entry name" value="CheY-like"/>
    <property type="match status" value="1"/>
</dbReference>
<dbReference type="RefSeq" id="WP_190440068.1">
    <property type="nucleotide sequence ID" value="NZ_JAMPKM010000014.1"/>
</dbReference>
<dbReference type="EMBL" id="JAMPKM010000014">
    <property type="protein sequence ID" value="MEP0819388.1"/>
    <property type="molecule type" value="Genomic_DNA"/>
</dbReference>
<dbReference type="InterPro" id="IPR001789">
    <property type="entry name" value="Sig_transdc_resp-reg_receiver"/>
</dbReference>
<dbReference type="Pfam" id="PF00072">
    <property type="entry name" value="Response_reg"/>
    <property type="match status" value="1"/>
</dbReference>
<dbReference type="SMART" id="SM00448">
    <property type="entry name" value="REC"/>
    <property type="match status" value="1"/>
</dbReference>
<proteinExistence type="predicted"/>
<accession>A0ABV0JC73</accession>
<keyword evidence="1 2" id="KW-0597">Phosphoprotein</keyword>
<dbReference type="InterPro" id="IPR011006">
    <property type="entry name" value="CheY-like_superfamily"/>
</dbReference>
<sequence>MSPAQAHSPAKRILIVDDMPDNLSLLEAILIEEGFEVDSARNGKSALALLEASPPALALIDAMMPGMDGYELTRRIRQNKSLPFIPVILITASESASAPAGLDLGANDFIRKPIDYDELMARINAFLRLKDTMSPSQ</sequence>
<dbReference type="PANTHER" id="PTHR44591:SF3">
    <property type="entry name" value="RESPONSE REGULATORY DOMAIN-CONTAINING PROTEIN"/>
    <property type="match status" value="1"/>
</dbReference>
<gene>
    <name evidence="4" type="ORF">NC998_20010</name>
</gene>
<comment type="caution">
    <text evidence="4">The sequence shown here is derived from an EMBL/GenBank/DDBJ whole genome shotgun (WGS) entry which is preliminary data.</text>
</comment>
<keyword evidence="5" id="KW-1185">Reference proteome</keyword>
<protein>
    <submittedName>
        <fullName evidence="4">Response regulator</fullName>
    </submittedName>
</protein>
<name>A0ABV0JC73_9CYAN</name>
<evidence type="ECO:0000259" key="3">
    <source>
        <dbReference type="PROSITE" id="PS50110"/>
    </source>
</evidence>
<evidence type="ECO:0000256" key="2">
    <source>
        <dbReference type="PROSITE-ProRule" id="PRU00169"/>
    </source>
</evidence>
<evidence type="ECO:0000313" key="5">
    <source>
        <dbReference type="Proteomes" id="UP001464891"/>
    </source>
</evidence>
<feature type="domain" description="Response regulatory" evidence="3">
    <location>
        <begin position="12"/>
        <end position="127"/>
    </location>
</feature>
<dbReference type="Proteomes" id="UP001464891">
    <property type="component" value="Unassembled WGS sequence"/>
</dbReference>
<dbReference type="PANTHER" id="PTHR44591">
    <property type="entry name" value="STRESS RESPONSE REGULATOR PROTEIN 1"/>
    <property type="match status" value="1"/>
</dbReference>